<feature type="region of interest" description="Disordered" evidence="2">
    <location>
        <begin position="749"/>
        <end position="808"/>
    </location>
</feature>
<keyword evidence="3" id="KW-1133">Transmembrane helix</keyword>
<dbReference type="InterPro" id="IPR042229">
    <property type="entry name" value="Listeria/Bacterioides_rpt_sf"/>
</dbReference>
<accession>A0A1E5GCX4</accession>
<dbReference type="InterPro" id="IPR022038">
    <property type="entry name" value="Ig-like_bact"/>
</dbReference>
<dbReference type="EMBL" id="MIJY01000043">
    <property type="protein sequence ID" value="OEG10501.1"/>
    <property type="molecule type" value="Genomic_DNA"/>
</dbReference>
<protein>
    <recommendedName>
        <fullName evidence="4">Ig-like domain-containing protein</fullName>
    </recommendedName>
</protein>
<organism evidence="5 6">
    <name type="scientific">Enterococcus termitis</name>
    <dbReference type="NCBI Taxonomy" id="332950"/>
    <lineage>
        <taxon>Bacteria</taxon>
        <taxon>Bacillati</taxon>
        <taxon>Bacillota</taxon>
        <taxon>Bacilli</taxon>
        <taxon>Lactobacillales</taxon>
        <taxon>Enterococcaceae</taxon>
        <taxon>Enterococcus</taxon>
    </lineage>
</organism>
<evidence type="ECO:0000256" key="3">
    <source>
        <dbReference type="SAM" id="Phobius"/>
    </source>
</evidence>
<feature type="region of interest" description="Disordered" evidence="2">
    <location>
        <begin position="40"/>
        <end position="97"/>
    </location>
</feature>
<dbReference type="InterPro" id="IPR005046">
    <property type="entry name" value="DUF285"/>
</dbReference>
<evidence type="ECO:0000313" key="5">
    <source>
        <dbReference type="EMBL" id="OEG10501.1"/>
    </source>
</evidence>
<dbReference type="GO" id="GO:0030313">
    <property type="term" value="C:cell envelope"/>
    <property type="evidence" value="ECO:0007669"/>
    <property type="project" value="UniProtKB-SubCell"/>
</dbReference>
<feature type="compositionally biased region" description="Low complexity" evidence="2">
    <location>
        <begin position="774"/>
        <end position="792"/>
    </location>
</feature>
<reference evidence="6" key="1">
    <citation type="submission" date="2016-09" db="EMBL/GenBank/DDBJ databases">
        <authorList>
            <person name="Gulvik C.A."/>
        </authorList>
    </citation>
    <scope>NUCLEOTIDE SEQUENCE [LARGE SCALE GENOMIC DNA]</scope>
    <source>
        <strain evidence="6">LMG 8895</strain>
    </source>
</reference>
<dbReference type="NCBIfam" id="TIGR02167">
    <property type="entry name" value="Liste_lipo_26"/>
    <property type="match status" value="10"/>
</dbReference>
<feature type="compositionally biased region" description="Basic and acidic residues" evidence="2">
    <location>
        <begin position="53"/>
        <end position="73"/>
    </location>
</feature>
<dbReference type="AlphaFoldDB" id="A0A1E5GCX4"/>
<dbReference type="NCBIfam" id="TIGR02543">
    <property type="entry name" value="List_Bact_rpt"/>
    <property type="match status" value="2"/>
</dbReference>
<feature type="domain" description="Ig-like" evidence="4">
    <location>
        <begin position="487"/>
        <end position="553"/>
    </location>
</feature>
<dbReference type="Proteomes" id="UP000095094">
    <property type="component" value="Unassembled WGS sequence"/>
</dbReference>
<dbReference type="InterPro" id="IPR013783">
    <property type="entry name" value="Ig-like_fold"/>
</dbReference>
<dbReference type="InterPro" id="IPR013378">
    <property type="entry name" value="InlB-like_B-rpt"/>
</dbReference>
<dbReference type="InterPro" id="IPR032675">
    <property type="entry name" value="LRR_dom_sf"/>
</dbReference>
<sequence>MLLNTIVLPIQNIVLADEFSTAEEVVTEETKINEFATVETKKTNSENMESEAALEKSKVLKDTPDVNSSEKQESSGNSVHQQNEVHPSTKAVTSGSFPNGSTATWNFDDVTGTLSISGGTLVNPNGSSIDALTGKKITNIVLEDKVLASGNCNYLFYRSAATSLDLSKFDTSNVTSMYGLFYRSAATSLDLSNFDTSKVTDMSSMFRESAVTSLDLSNFDTSKVTDMSSMFFGSVVTSLDLSNFDTSKVTTMASMFVNSDATSIDVSKFDTSQVINMSSMFYGSDATSIDVSKFDTSQVINMSSMFGESTATSLDLSSFNTSKVVTMTNMFGRSAATSLDLSSFDTSQVAYMSSMFSESAVTSIDVSKFDTSQVTDMSFMFYRSAATSLDLSSFDTSKVMTMMNMFSGLTQLQNITLGSQFQFKSTDANLPDPPTTADYSGKWQNVGNGTVNNPKGTFVGTATELMSTYDGSTMEDTYVWQPILPEVNVQDSILMVGETWNPEKNFLGATDNAGNPVGFKDITVTGSVDTTQSGVYSVDYSYRGSTSTATVTVLETIPVSWINFFVDGTNVRSIPGSALSTPEWDLTTGLWDKWNPGTVKVPTDKLPSEPTKQGYEFKGWEDTAGTIVDFNTLDLDLNSQNEFDFYAAFEKKEYTVTFDVDGKKEQEAVLFEELIAEPTVPNKAGYAFTGWYDAPTGGNKWDFSTDTMPSRNITLYARFNKLGFVTPEIKPVMPNVVIPIMPGVDPITPSVKPPTTPGEGPKVVARPTPGVGGNKTPSSGSGSNTGNATMTSQGNTAIASPATSSQGGKLAKLGENSSLLLQGFGLLLVLSGMIFFWKKRKRTHS</sequence>
<dbReference type="NCBIfam" id="TIGR01167">
    <property type="entry name" value="LPXTG_anchor"/>
    <property type="match status" value="1"/>
</dbReference>
<gene>
    <name evidence="5" type="ORF">BCR25_08460</name>
</gene>
<dbReference type="Pfam" id="PF03382">
    <property type="entry name" value="DUF285"/>
    <property type="match status" value="2"/>
</dbReference>
<dbReference type="Gene3D" id="2.60.40.4270">
    <property type="entry name" value="Listeria-Bacteroides repeat domain"/>
    <property type="match status" value="1"/>
</dbReference>
<comment type="caution">
    <text evidence="5">The sequence shown here is derived from an EMBL/GenBank/DDBJ whole genome shotgun (WGS) entry which is preliminary data.</text>
</comment>
<evidence type="ECO:0000313" key="6">
    <source>
        <dbReference type="Proteomes" id="UP000095094"/>
    </source>
</evidence>
<evidence type="ECO:0000259" key="4">
    <source>
        <dbReference type="Pfam" id="PF07523"/>
    </source>
</evidence>
<dbReference type="Gene3D" id="2.60.40.10">
    <property type="entry name" value="Immunoglobulins"/>
    <property type="match status" value="1"/>
</dbReference>
<evidence type="ECO:0000256" key="2">
    <source>
        <dbReference type="SAM" id="MobiDB-lite"/>
    </source>
</evidence>
<comment type="subcellular location">
    <subcellularLocation>
        <location evidence="1">Cell envelope</location>
    </subcellularLocation>
</comment>
<dbReference type="Gene3D" id="3.80.10.10">
    <property type="entry name" value="Ribonuclease Inhibitor"/>
    <property type="match status" value="1"/>
</dbReference>
<keyword evidence="3" id="KW-0472">Membrane</keyword>
<dbReference type="Pfam" id="PF07523">
    <property type="entry name" value="Big_3"/>
    <property type="match status" value="1"/>
</dbReference>
<keyword evidence="6" id="KW-1185">Reference proteome</keyword>
<evidence type="ECO:0000256" key="1">
    <source>
        <dbReference type="ARBA" id="ARBA00004196"/>
    </source>
</evidence>
<proteinExistence type="predicted"/>
<keyword evidence="3" id="KW-0812">Transmembrane</keyword>
<dbReference type="InterPro" id="IPR011889">
    <property type="entry name" value="Liste_lipo_26"/>
</dbReference>
<feature type="transmembrane region" description="Helical" evidence="3">
    <location>
        <begin position="819"/>
        <end position="837"/>
    </location>
</feature>
<feature type="compositionally biased region" description="Polar residues" evidence="2">
    <location>
        <begin position="74"/>
        <end position="97"/>
    </location>
</feature>
<name>A0A1E5GCX4_9ENTE</name>
<feature type="compositionally biased region" description="Polar residues" evidence="2">
    <location>
        <begin position="793"/>
        <end position="807"/>
    </location>
</feature>
<dbReference type="SUPFAM" id="SSF52058">
    <property type="entry name" value="L domain-like"/>
    <property type="match status" value="1"/>
</dbReference>
<dbReference type="Pfam" id="PF09479">
    <property type="entry name" value="Flg_new"/>
    <property type="match status" value="2"/>
</dbReference>